<gene>
    <name evidence="1" type="ORF">NATSA_03250</name>
</gene>
<dbReference type="Pfam" id="PF05573">
    <property type="entry name" value="NosL"/>
    <property type="match status" value="1"/>
</dbReference>
<dbReference type="EMBL" id="JAFIDN010000002">
    <property type="protein sequence ID" value="MBP3191672.1"/>
    <property type="molecule type" value="Genomic_DNA"/>
</dbReference>
<comment type="caution">
    <text evidence="1">The sequence shown here is derived from an EMBL/GenBank/DDBJ whole genome shotgun (WGS) entry which is preliminary data.</text>
</comment>
<dbReference type="InterPro" id="IPR008719">
    <property type="entry name" value="N2O_reductase_NosL"/>
</dbReference>
<accession>A0A8J7UUM7</accession>
<reference evidence="1" key="1">
    <citation type="submission" date="2021-02" db="EMBL/GenBank/DDBJ databases">
        <title>Natronogracilivirga saccharolytica gen. nov. sp. nov. a new anaerobic, haloalkiliphilic carbohydrate-fermenting bacterium from soda lake and proposing of Cyclonatronumiaceae fam. nov. in the phylum Balneolaeota.</title>
        <authorList>
            <person name="Zhilina T.N."/>
            <person name="Sorokin D.Y."/>
            <person name="Zavarzina D.G."/>
            <person name="Toshchakov S.V."/>
            <person name="Kublanov I.V."/>
        </authorList>
    </citation>
    <scope>NUCLEOTIDE SEQUENCE</scope>
    <source>
        <strain evidence="1">Z-1702</strain>
    </source>
</reference>
<dbReference type="PANTHER" id="PTHR41247:SF1">
    <property type="entry name" value="HTH-TYPE TRANSCRIPTIONAL REPRESSOR YCNK"/>
    <property type="match status" value="1"/>
</dbReference>
<sequence>MKNIREMEKYGRYIWTIGIVMVLAACDPGPQDIRIGEQECDHCRMMISDERFASQLVTEQGRQYAFDAIECMVAFVDGGEGQSLDIHSLWVPDFERPGEWLAAEEAYYLQSDELRSPMALNFSAYGTRDEAEQQKNRFSGSVMEWHELGGKVREAWSNGHQH</sequence>
<name>A0A8J7UUM7_9BACT</name>
<evidence type="ECO:0000313" key="2">
    <source>
        <dbReference type="Proteomes" id="UP000673975"/>
    </source>
</evidence>
<dbReference type="PANTHER" id="PTHR41247">
    <property type="entry name" value="HTH-TYPE TRANSCRIPTIONAL REPRESSOR YCNK"/>
    <property type="match status" value="1"/>
</dbReference>
<dbReference type="SUPFAM" id="SSF160387">
    <property type="entry name" value="NosL/MerB-like"/>
    <property type="match status" value="1"/>
</dbReference>
<dbReference type="RefSeq" id="WP_210510366.1">
    <property type="nucleotide sequence ID" value="NZ_JAFIDN010000002.1"/>
</dbReference>
<organism evidence="1 2">
    <name type="scientific">Natronogracilivirga saccharolytica</name>
    <dbReference type="NCBI Taxonomy" id="2812953"/>
    <lineage>
        <taxon>Bacteria</taxon>
        <taxon>Pseudomonadati</taxon>
        <taxon>Balneolota</taxon>
        <taxon>Balneolia</taxon>
        <taxon>Balneolales</taxon>
        <taxon>Cyclonatronaceae</taxon>
        <taxon>Natronogracilivirga</taxon>
    </lineage>
</organism>
<proteinExistence type="predicted"/>
<evidence type="ECO:0000313" key="1">
    <source>
        <dbReference type="EMBL" id="MBP3191672.1"/>
    </source>
</evidence>
<protein>
    <submittedName>
        <fullName evidence="1">Nitrous oxide reductase accessory protein NosL</fullName>
    </submittedName>
</protein>
<dbReference type="AlphaFoldDB" id="A0A8J7UUM7"/>
<dbReference type="Proteomes" id="UP000673975">
    <property type="component" value="Unassembled WGS sequence"/>
</dbReference>
<keyword evidence="2" id="KW-1185">Reference proteome</keyword>
<dbReference type="PROSITE" id="PS51257">
    <property type="entry name" value="PROKAR_LIPOPROTEIN"/>
    <property type="match status" value="1"/>
</dbReference>